<dbReference type="Gene3D" id="2.60.40.420">
    <property type="entry name" value="Cupredoxins - blue copper proteins"/>
    <property type="match status" value="2"/>
</dbReference>
<keyword evidence="13" id="KW-1185">Reference proteome</keyword>
<evidence type="ECO:0000256" key="8">
    <source>
        <dbReference type="ARBA" id="ARBA00023008"/>
    </source>
</evidence>
<dbReference type="PANTHER" id="PTHR11709">
    <property type="entry name" value="MULTI-COPPER OXIDASE"/>
    <property type="match status" value="1"/>
</dbReference>
<dbReference type="InterPro" id="IPR001287">
    <property type="entry name" value="NO2-reductase_Cu"/>
</dbReference>
<evidence type="ECO:0000256" key="10">
    <source>
        <dbReference type="RuleBase" id="RU365025"/>
    </source>
</evidence>
<dbReference type="Proteomes" id="UP001073227">
    <property type="component" value="Unassembled WGS sequence"/>
</dbReference>
<dbReference type="NCBIfam" id="TIGR02376">
    <property type="entry name" value="Cu_nitrite_red"/>
    <property type="match status" value="1"/>
</dbReference>
<accession>A0ABT3ZFI2</accession>
<evidence type="ECO:0000256" key="7">
    <source>
        <dbReference type="ARBA" id="ARBA00023002"/>
    </source>
</evidence>
<comment type="subunit">
    <text evidence="2 10">Homotrimer.</text>
</comment>
<comment type="cofactor">
    <cofactor evidence="10">
        <name>Cu(2+)</name>
        <dbReference type="ChEBI" id="CHEBI:29036"/>
    </cofactor>
    <text evidence="10">Binds 1 Cu(+) ion.</text>
</comment>
<proteinExistence type="inferred from homology"/>
<evidence type="ECO:0000256" key="2">
    <source>
        <dbReference type="ARBA" id="ARBA00011233"/>
    </source>
</evidence>
<evidence type="ECO:0000256" key="6">
    <source>
        <dbReference type="ARBA" id="ARBA00022737"/>
    </source>
</evidence>
<organism evidence="12 13">
    <name type="scientific">Hoeflea algicola</name>
    <dbReference type="NCBI Taxonomy" id="2983763"/>
    <lineage>
        <taxon>Bacteria</taxon>
        <taxon>Pseudomonadati</taxon>
        <taxon>Pseudomonadota</taxon>
        <taxon>Alphaproteobacteria</taxon>
        <taxon>Hyphomicrobiales</taxon>
        <taxon>Rhizobiaceae</taxon>
        <taxon>Hoeflea</taxon>
    </lineage>
</organism>
<gene>
    <name evidence="12" type="primary">nirK</name>
    <name evidence="12" type="ORF">OEG84_23345</name>
</gene>
<comment type="catalytic activity">
    <reaction evidence="9 10">
        <text>nitric oxide + Fe(III)-[cytochrome c] + H2O = Fe(II)-[cytochrome c] + nitrite + 2 H(+)</text>
        <dbReference type="Rhea" id="RHEA:15233"/>
        <dbReference type="Rhea" id="RHEA-COMP:10350"/>
        <dbReference type="Rhea" id="RHEA-COMP:14399"/>
        <dbReference type="ChEBI" id="CHEBI:15377"/>
        <dbReference type="ChEBI" id="CHEBI:15378"/>
        <dbReference type="ChEBI" id="CHEBI:16301"/>
        <dbReference type="ChEBI" id="CHEBI:16480"/>
        <dbReference type="ChEBI" id="CHEBI:29033"/>
        <dbReference type="ChEBI" id="CHEBI:29034"/>
        <dbReference type="EC" id="1.7.2.1"/>
    </reaction>
</comment>
<dbReference type="CDD" id="cd11020">
    <property type="entry name" value="CuRO_1_CuNIR"/>
    <property type="match status" value="1"/>
</dbReference>
<sequence length="361" mass="38512">MSFEDATKSNRRQFIQMAGVGIAASSAIALSGTQASASVPKPELTTGSFVGKRLLPDLVVADPTAIPGPISYDSPRSHDIHLVAKSVVSEILPGVTHTFMTFNGQVPAPMIRARQGDTLNITVTNSPENETSHSIDLHAVRGTGGGAGYSEVAPGKSKTFTFKADYPGAFIYHCGVSNMDEHISRGMFGMIVIEPLEGLPAVDREFYIGQHELYTKESFGQPGEANFDGRSMVKEDPTYVLFSGAVAPFVASRFGTMKAEVGETVRVFLVSGGPNLMSSFHPVGNVWSRAWPQGGLANEPLKYIQTWPVTPGSTFVGDMDLPVPGLITLVDHALSRVTNKGNAAQIEVIGDDNPEFLDAKG</sequence>
<comment type="cofactor">
    <cofactor evidence="10">
        <name>Cu(+)</name>
        <dbReference type="ChEBI" id="CHEBI:49552"/>
    </cofactor>
    <text evidence="10">Binds 1 Cu(+) ion.</text>
</comment>
<dbReference type="InterPro" id="IPR011707">
    <property type="entry name" value="Cu-oxidase-like_N"/>
</dbReference>
<evidence type="ECO:0000256" key="5">
    <source>
        <dbReference type="ARBA" id="ARBA00022723"/>
    </source>
</evidence>
<dbReference type="RefSeq" id="WP_267655987.1">
    <property type="nucleotide sequence ID" value="NZ_JAOVZR010000001.1"/>
</dbReference>
<evidence type="ECO:0000256" key="9">
    <source>
        <dbReference type="ARBA" id="ARBA00049340"/>
    </source>
</evidence>
<dbReference type="PANTHER" id="PTHR11709:SF394">
    <property type="entry name" value="FI03373P-RELATED"/>
    <property type="match status" value="1"/>
</dbReference>
<dbReference type="EMBL" id="JAOVZR010000001">
    <property type="protein sequence ID" value="MCY0150557.1"/>
    <property type="molecule type" value="Genomic_DNA"/>
</dbReference>
<dbReference type="PROSITE" id="PS51318">
    <property type="entry name" value="TAT"/>
    <property type="match status" value="1"/>
</dbReference>
<dbReference type="Pfam" id="PF07732">
    <property type="entry name" value="Cu-oxidase_3"/>
    <property type="match status" value="1"/>
</dbReference>
<keyword evidence="6" id="KW-0677">Repeat</keyword>
<name>A0ABT3ZFI2_9HYPH</name>
<dbReference type="EC" id="1.7.2.1" evidence="3 10"/>
<reference evidence="12" key="1">
    <citation type="submission" date="2022-10" db="EMBL/GenBank/DDBJ databases">
        <title>Hoeflea sp. G2-23, isolated from marine algae.</title>
        <authorList>
            <person name="Kristyanto S."/>
            <person name="Kim J.M."/>
            <person name="Jeon C.O."/>
        </authorList>
    </citation>
    <scope>NUCLEOTIDE SEQUENCE</scope>
    <source>
        <strain evidence="12">G2-23</strain>
    </source>
</reference>
<dbReference type="PRINTS" id="PR00695">
    <property type="entry name" value="CUNO2RDTASE"/>
</dbReference>
<keyword evidence="7 10" id="KW-0560">Oxidoreductase</keyword>
<dbReference type="InterPro" id="IPR008972">
    <property type="entry name" value="Cupredoxin"/>
</dbReference>
<keyword evidence="8 10" id="KW-0186">Copper</keyword>
<comment type="caution">
    <text evidence="12">The sequence shown here is derived from an EMBL/GenBank/DDBJ whole genome shotgun (WGS) entry which is preliminary data.</text>
</comment>
<evidence type="ECO:0000259" key="11">
    <source>
        <dbReference type="Pfam" id="PF07732"/>
    </source>
</evidence>
<protein>
    <recommendedName>
        <fullName evidence="4 10">Copper-containing nitrite reductase</fullName>
        <ecNumber evidence="3 10">1.7.2.1</ecNumber>
    </recommendedName>
</protein>
<dbReference type="InterPro" id="IPR045087">
    <property type="entry name" value="Cu-oxidase_fam"/>
</dbReference>
<feature type="domain" description="Plastocyanin-like" evidence="11">
    <location>
        <begin position="91"/>
        <end position="195"/>
    </location>
</feature>
<keyword evidence="5 10" id="KW-0479">Metal-binding</keyword>
<dbReference type="CDD" id="cd04208">
    <property type="entry name" value="CuRO_2_CuNIR"/>
    <property type="match status" value="1"/>
</dbReference>
<dbReference type="SUPFAM" id="SSF49503">
    <property type="entry name" value="Cupredoxins"/>
    <property type="match status" value="2"/>
</dbReference>
<evidence type="ECO:0000256" key="1">
    <source>
        <dbReference type="ARBA" id="ARBA00010609"/>
    </source>
</evidence>
<comment type="similarity">
    <text evidence="1 10">Belongs to the multicopper oxidase family.</text>
</comment>
<dbReference type="InterPro" id="IPR006311">
    <property type="entry name" value="TAT_signal"/>
</dbReference>
<evidence type="ECO:0000256" key="3">
    <source>
        <dbReference type="ARBA" id="ARBA00011882"/>
    </source>
</evidence>
<evidence type="ECO:0000313" key="13">
    <source>
        <dbReference type="Proteomes" id="UP001073227"/>
    </source>
</evidence>
<dbReference type="GO" id="GO:0050421">
    <property type="term" value="F:nitrite reductase (NO-forming) activity"/>
    <property type="evidence" value="ECO:0007669"/>
    <property type="project" value="UniProtKB-EC"/>
</dbReference>
<evidence type="ECO:0000256" key="4">
    <source>
        <dbReference type="ARBA" id="ARBA00017290"/>
    </source>
</evidence>
<evidence type="ECO:0000313" key="12">
    <source>
        <dbReference type="EMBL" id="MCY0150557.1"/>
    </source>
</evidence>